<evidence type="ECO:0000313" key="2">
    <source>
        <dbReference type="EMBL" id="GDY34088.1"/>
    </source>
</evidence>
<reference evidence="3" key="1">
    <citation type="submission" date="2019-04" db="EMBL/GenBank/DDBJ databases">
        <title>Draft genome sequence of Pseudonocardiaceae bacterium SL3-2-4.</title>
        <authorList>
            <person name="Ningsih F."/>
            <person name="Yokota A."/>
            <person name="Sakai Y."/>
            <person name="Nanatani K."/>
            <person name="Yabe S."/>
            <person name="Oetari A."/>
            <person name="Sjamsuridzal W."/>
        </authorList>
    </citation>
    <scope>NUCLEOTIDE SEQUENCE [LARGE SCALE GENOMIC DNA]</scope>
    <source>
        <strain evidence="3">SL3-2-4</strain>
    </source>
</reference>
<name>A0A4D4JHH1_9PSEU</name>
<evidence type="ECO:0000259" key="1">
    <source>
        <dbReference type="Pfam" id="PF13701"/>
    </source>
</evidence>
<comment type="caution">
    <text evidence="2">The sequence shown here is derived from an EMBL/GenBank/DDBJ whole genome shotgun (WGS) entry which is preliminary data.</text>
</comment>
<sequence>MHARVEDCIRTGKDTGLGRFPSHDFAINTAWLTASMTAAILLAWLKLLALDGHLATAEPKTLRYRILHAAARLVRGGRRRRLKVPRTWPWANQIVNAWQRITSLPQAP</sequence>
<proteinExistence type="predicted"/>
<dbReference type="EMBL" id="BJFL01000112">
    <property type="protein sequence ID" value="GDY34088.1"/>
    <property type="molecule type" value="Genomic_DNA"/>
</dbReference>
<evidence type="ECO:0000313" key="3">
    <source>
        <dbReference type="Proteomes" id="UP000298860"/>
    </source>
</evidence>
<organism evidence="2 3">
    <name type="scientific">Gandjariella thermophila</name>
    <dbReference type="NCBI Taxonomy" id="1931992"/>
    <lineage>
        <taxon>Bacteria</taxon>
        <taxon>Bacillati</taxon>
        <taxon>Actinomycetota</taxon>
        <taxon>Actinomycetes</taxon>
        <taxon>Pseudonocardiales</taxon>
        <taxon>Pseudonocardiaceae</taxon>
        <taxon>Gandjariella</taxon>
    </lineage>
</organism>
<dbReference type="Pfam" id="PF13701">
    <property type="entry name" value="DDE_Tnp_1_4"/>
    <property type="match status" value="1"/>
</dbReference>
<keyword evidence="3" id="KW-1185">Reference proteome</keyword>
<dbReference type="Proteomes" id="UP000298860">
    <property type="component" value="Unassembled WGS sequence"/>
</dbReference>
<dbReference type="InterPro" id="IPR025668">
    <property type="entry name" value="Tnp_DDE_dom"/>
</dbReference>
<gene>
    <name evidence="2" type="ORF">GTS_57210</name>
</gene>
<accession>A0A4D4JHH1</accession>
<dbReference type="AlphaFoldDB" id="A0A4D4JHH1"/>
<feature type="domain" description="Transposase DDE" evidence="1">
    <location>
        <begin position="3"/>
        <end position="105"/>
    </location>
</feature>
<protein>
    <recommendedName>
        <fullName evidence="1">Transposase DDE domain-containing protein</fullName>
    </recommendedName>
</protein>